<reference evidence="3 4" key="1">
    <citation type="submission" date="2024-09" db="EMBL/GenBank/DDBJ databases">
        <authorList>
            <person name="Sun Q."/>
            <person name="Mori K."/>
        </authorList>
    </citation>
    <scope>NUCLEOTIDE SEQUENCE [LARGE SCALE GENOMIC DNA]</scope>
    <source>
        <strain evidence="3 4">TBRC 3947</strain>
    </source>
</reference>
<evidence type="ECO:0000259" key="2">
    <source>
        <dbReference type="Pfam" id="PF21181"/>
    </source>
</evidence>
<accession>A0ABV6M9W0</accession>
<protein>
    <submittedName>
        <fullName evidence="3">GDSL-type esterase/lipase family protein</fullName>
    </submittedName>
</protein>
<dbReference type="RefSeq" id="WP_377256041.1">
    <property type="nucleotide sequence ID" value="NZ_JBHLUH010000060.1"/>
</dbReference>
<evidence type="ECO:0000313" key="4">
    <source>
        <dbReference type="Proteomes" id="UP001589867"/>
    </source>
</evidence>
<feature type="domain" description="SsfX3-like N-terminal" evidence="2">
    <location>
        <begin position="43"/>
        <end position="120"/>
    </location>
</feature>
<dbReference type="InterPro" id="IPR048977">
    <property type="entry name" value="SsfX3-like_N"/>
</dbReference>
<sequence>MAELELAPDDPRLGLDGHADLVRDGDWWWALRLPAERLARSTAPGLVRQARMPAGVRLGLRTDARALTLRLLGDPGGSAPVDVVVDGRLLHRLPVTGGPQALRAELPGRPADVRVWLPHWGVTRLGPVVVSGGAVAPAPDTGPQWIAYGSSITHSLFSAGPSETWPARVANRHGWRAANLGLSGEAHLDPLVARHIRDRPAGLISLCLGINVYLRGTFAPRTFGAAVVGFVETIRDGHPRTPIVVVTPLPSPSREGVRNVHGATLAGVREEVQATVELLAGLGDRHLRLVSGPELITPGETDLLSDGLHPSGRGDAVLAQRIAPHLRDALSLAESEALPAPAAASTIRP</sequence>
<evidence type="ECO:0000313" key="3">
    <source>
        <dbReference type="EMBL" id="MFC0531506.1"/>
    </source>
</evidence>
<dbReference type="SUPFAM" id="SSF52266">
    <property type="entry name" value="SGNH hydrolase"/>
    <property type="match status" value="1"/>
</dbReference>
<dbReference type="Pfam" id="PF21181">
    <property type="entry name" value="SsfX3_N"/>
    <property type="match status" value="1"/>
</dbReference>
<gene>
    <name evidence="3" type="ORF">ACFFIA_28060</name>
</gene>
<dbReference type="InterPro" id="IPR013830">
    <property type="entry name" value="SGNH_hydro"/>
</dbReference>
<organism evidence="3 4">
    <name type="scientific">Phytohabitans kaempferiae</name>
    <dbReference type="NCBI Taxonomy" id="1620943"/>
    <lineage>
        <taxon>Bacteria</taxon>
        <taxon>Bacillati</taxon>
        <taxon>Actinomycetota</taxon>
        <taxon>Actinomycetes</taxon>
        <taxon>Micromonosporales</taxon>
        <taxon>Micromonosporaceae</taxon>
    </lineage>
</organism>
<dbReference type="EMBL" id="JBHLUH010000060">
    <property type="protein sequence ID" value="MFC0531506.1"/>
    <property type="molecule type" value="Genomic_DNA"/>
</dbReference>
<evidence type="ECO:0000259" key="1">
    <source>
        <dbReference type="Pfam" id="PF13472"/>
    </source>
</evidence>
<name>A0ABV6M9W0_9ACTN</name>
<comment type="caution">
    <text evidence="3">The sequence shown here is derived from an EMBL/GenBank/DDBJ whole genome shotgun (WGS) entry which is preliminary data.</text>
</comment>
<feature type="domain" description="SGNH hydrolase-type esterase" evidence="1">
    <location>
        <begin position="147"/>
        <end position="316"/>
    </location>
</feature>
<dbReference type="InterPro" id="IPR036514">
    <property type="entry name" value="SGNH_hydro_sf"/>
</dbReference>
<keyword evidence="4" id="KW-1185">Reference proteome</keyword>
<dbReference type="Gene3D" id="2.60.120.260">
    <property type="entry name" value="Galactose-binding domain-like"/>
    <property type="match status" value="1"/>
</dbReference>
<proteinExistence type="predicted"/>
<dbReference type="Pfam" id="PF13472">
    <property type="entry name" value="Lipase_GDSL_2"/>
    <property type="match status" value="1"/>
</dbReference>
<dbReference type="Proteomes" id="UP001589867">
    <property type="component" value="Unassembled WGS sequence"/>
</dbReference>
<dbReference type="Gene3D" id="3.40.50.1110">
    <property type="entry name" value="SGNH hydrolase"/>
    <property type="match status" value="1"/>
</dbReference>